<dbReference type="InterPro" id="IPR025736">
    <property type="entry name" value="PucR_C-HTH_dom"/>
</dbReference>
<feature type="domain" description="Putative sugar diacid recognition" evidence="1">
    <location>
        <begin position="6"/>
        <end position="135"/>
    </location>
</feature>
<name>A0ABR8PJV5_9BACL</name>
<dbReference type="Proteomes" id="UP000659496">
    <property type="component" value="Unassembled WGS sequence"/>
</dbReference>
<feature type="domain" description="PucR C-terminal helix-turn-helix" evidence="2">
    <location>
        <begin position="332"/>
        <end position="389"/>
    </location>
</feature>
<gene>
    <name evidence="3" type="ORF">H9659_08935</name>
</gene>
<protein>
    <submittedName>
        <fullName evidence="3">Helix-turn-helix domain-containing protein</fullName>
    </submittedName>
</protein>
<dbReference type="Gene3D" id="1.10.10.2840">
    <property type="entry name" value="PucR C-terminal helix-turn-helix domain"/>
    <property type="match status" value="1"/>
</dbReference>
<evidence type="ECO:0000313" key="4">
    <source>
        <dbReference type="Proteomes" id="UP000659496"/>
    </source>
</evidence>
<dbReference type="InterPro" id="IPR008599">
    <property type="entry name" value="Diacid_rec"/>
</dbReference>
<dbReference type="RefSeq" id="WP_191689596.1">
    <property type="nucleotide sequence ID" value="NZ_JACSQY010000005.1"/>
</dbReference>
<keyword evidence="4" id="KW-1185">Reference proteome</keyword>
<organism evidence="3 4">
    <name type="scientific">Sporosarcina gallistercoris</name>
    <dbReference type="NCBI Taxonomy" id="2762245"/>
    <lineage>
        <taxon>Bacteria</taxon>
        <taxon>Bacillati</taxon>
        <taxon>Bacillota</taxon>
        <taxon>Bacilli</taxon>
        <taxon>Bacillales</taxon>
        <taxon>Caryophanaceae</taxon>
        <taxon>Sporosarcina</taxon>
    </lineage>
</organism>
<dbReference type="PANTHER" id="PTHR33744:SF15">
    <property type="entry name" value="CARBOHYDRATE DIACID REGULATOR"/>
    <property type="match status" value="1"/>
</dbReference>
<dbReference type="Pfam" id="PF05651">
    <property type="entry name" value="Diacid_rec"/>
    <property type="match status" value="1"/>
</dbReference>
<evidence type="ECO:0000259" key="2">
    <source>
        <dbReference type="Pfam" id="PF13556"/>
    </source>
</evidence>
<evidence type="ECO:0000313" key="3">
    <source>
        <dbReference type="EMBL" id="MBD7908453.1"/>
    </source>
</evidence>
<dbReference type="InterPro" id="IPR009057">
    <property type="entry name" value="Homeodomain-like_sf"/>
</dbReference>
<dbReference type="EMBL" id="JACSQY010000005">
    <property type="protein sequence ID" value="MBD7908453.1"/>
    <property type="molecule type" value="Genomic_DNA"/>
</dbReference>
<proteinExistence type="predicted"/>
<dbReference type="InterPro" id="IPR042070">
    <property type="entry name" value="PucR_C-HTH_sf"/>
</dbReference>
<evidence type="ECO:0000259" key="1">
    <source>
        <dbReference type="Pfam" id="PF05651"/>
    </source>
</evidence>
<sequence>MQNIGHYAQSIVEQFSSILNIPISITDNEGKVIGSTDNNRLGSHHIATSEVTRSGKMMFFTKEQTADLVNVLPGIAAPLRFQQETVGVLGLIGDPLKVERYVQFVQSHIEMMLMENHRSRTVASQMETMRDFFKRLSIFKEKADYSNLHRYCELHGFTLGIPRRSILLDIQSSDDARPSNEQTHTFNHEEQELYICLKNLFIQNELDRVVPLTTGEWLILIADHAEEKTLMRKRLELASDKLRNFLDARDIDNDFVFSFSDPSSSIERLIDDYEHCRRAVMIARRHHVQQSIVSVDDWNLLSHRVDEITLPAQRTLDNHIEKLMNHVNGTVLIESFLVYCDEQLNMSQAARKLYIHRNTLLYRLQQLQDVLSIDLNSFKQCTLLYLALKKHQYFNEAT</sequence>
<accession>A0ABR8PJV5</accession>
<reference evidence="3 4" key="1">
    <citation type="submission" date="2020-08" db="EMBL/GenBank/DDBJ databases">
        <title>A Genomic Blueprint of the Chicken Gut Microbiome.</title>
        <authorList>
            <person name="Gilroy R."/>
            <person name="Ravi A."/>
            <person name="Getino M."/>
            <person name="Pursley I."/>
            <person name="Horton D.L."/>
            <person name="Alikhan N.-F."/>
            <person name="Baker D."/>
            <person name="Gharbi K."/>
            <person name="Hall N."/>
            <person name="Watson M."/>
            <person name="Adriaenssens E.M."/>
            <person name="Foster-Nyarko E."/>
            <person name="Jarju S."/>
            <person name="Secka A."/>
            <person name="Antonio M."/>
            <person name="Oren A."/>
            <person name="Chaudhuri R."/>
            <person name="La Ragione R.M."/>
            <person name="Hildebrand F."/>
            <person name="Pallen M.J."/>
        </authorList>
    </citation>
    <scope>NUCLEOTIDE SEQUENCE [LARGE SCALE GENOMIC DNA]</scope>
    <source>
        <strain evidence="3 4">Sa3CUA8</strain>
    </source>
</reference>
<dbReference type="Pfam" id="PF13556">
    <property type="entry name" value="HTH_30"/>
    <property type="match status" value="1"/>
</dbReference>
<comment type="caution">
    <text evidence="3">The sequence shown here is derived from an EMBL/GenBank/DDBJ whole genome shotgun (WGS) entry which is preliminary data.</text>
</comment>
<dbReference type="SUPFAM" id="SSF46689">
    <property type="entry name" value="Homeodomain-like"/>
    <property type="match status" value="1"/>
</dbReference>
<dbReference type="InterPro" id="IPR051448">
    <property type="entry name" value="CdaR-like_regulators"/>
</dbReference>
<dbReference type="PANTHER" id="PTHR33744">
    <property type="entry name" value="CARBOHYDRATE DIACID REGULATOR"/>
    <property type="match status" value="1"/>
</dbReference>